<protein>
    <recommendedName>
        <fullName evidence="4">WD_REPEATS_REGION domain-containing protein</fullName>
    </recommendedName>
</protein>
<sequence>IIHYEFREFFSPGHTAQINSIDVFPTEGCFLTASHDKTVQLWSLADSYNLTYSNNVPIDPSGLPAKSVGSSSILGSSNVHGLLLLSTSSSSSSATPTGRNTPTGSNIGPSASVARLVYREHRKPVFGALYLPTYRLVASVGGHLILWDPCTGQKVHSGLSNSGLTTLARCFVPGGTFLCADQNGFVHLVDPRLSGTSHCHSALRLNSGASLAPIVFASDRIRQNIGTPTPEVSVPLGRNRSSLSLYAGNTRWACSHGVALSTRLRNLTLASDPQLSSTPGPTLPMFVLAPTSTGAAGSLRCLTQQENQDWLVMCAFSSGFATTLDLRTGQVVNAWRAHNDSVIQVVWFC</sequence>
<dbReference type="PANTHER" id="PTHR44662:SF1">
    <property type="entry name" value="WD REPEAT-CONTAINING PROTEIN 81"/>
    <property type="match status" value="1"/>
</dbReference>
<dbReference type="GO" id="GO:0035014">
    <property type="term" value="F:phosphatidylinositol 3-kinase regulator activity"/>
    <property type="evidence" value="ECO:0007669"/>
    <property type="project" value="TreeGrafter"/>
</dbReference>
<evidence type="ECO:0000313" key="3">
    <source>
        <dbReference type="Proteomes" id="UP000728185"/>
    </source>
</evidence>
<keyword evidence="3" id="KW-1185">Reference proteome</keyword>
<dbReference type="AlphaFoldDB" id="A0A8E0VK82"/>
<evidence type="ECO:0008006" key="4">
    <source>
        <dbReference type="Google" id="ProtNLM"/>
    </source>
</evidence>
<evidence type="ECO:0000256" key="1">
    <source>
        <dbReference type="PROSITE-ProRule" id="PRU00221"/>
    </source>
</evidence>
<dbReference type="InterPro" id="IPR001680">
    <property type="entry name" value="WD40_rpt"/>
</dbReference>
<keyword evidence="1" id="KW-0853">WD repeat</keyword>
<dbReference type="PROSITE" id="PS50082">
    <property type="entry name" value="WD_REPEATS_2"/>
    <property type="match status" value="1"/>
</dbReference>
<dbReference type="SMART" id="SM00320">
    <property type="entry name" value="WD40"/>
    <property type="match status" value="2"/>
</dbReference>
<gene>
    <name evidence="2" type="ORF">FBUS_05752</name>
</gene>
<dbReference type="SUPFAM" id="SSF50978">
    <property type="entry name" value="WD40 repeat-like"/>
    <property type="match status" value="1"/>
</dbReference>
<feature type="repeat" description="WD" evidence="1">
    <location>
        <begin position="11"/>
        <end position="52"/>
    </location>
</feature>
<feature type="non-terminal residue" evidence="2">
    <location>
        <position position="349"/>
    </location>
</feature>
<organism evidence="2 3">
    <name type="scientific">Fasciolopsis buskii</name>
    <dbReference type="NCBI Taxonomy" id="27845"/>
    <lineage>
        <taxon>Eukaryota</taxon>
        <taxon>Metazoa</taxon>
        <taxon>Spiralia</taxon>
        <taxon>Lophotrochozoa</taxon>
        <taxon>Platyhelminthes</taxon>
        <taxon>Trematoda</taxon>
        <taxon>Digenea</taxon>
        <taxon>Plagiorchiida</taxon>
        <taxon>Echinostomata</taxon>
        <taxon>Echinostomatoidea</taxon>
        <taxon>Fasciolidae</taxon>
        <taxon>Fasciolopsis</taxon>
    </lineage>
</organism>
<dbReference type="PANTHER" id="PTHR44662">
    <property type="entry name" value="WD REPEAT-CONTAINING PROTEIN 81"/>
    <property type="match status" value="1"/>
</dbReference>
<dbReference type="EMBL" id="LUCM01004623">
    <property type="protein sequence ID" value="KAA0194086.1"/>
    <property type="molecule type" value="Genomic_DNA"/>
</dbReference>
<name>A0A8E0VK82_9TREM</name>
<comment type="caution">
    <text evidence="2">The sequence shown here is derived from an EMBL/GenBank/DDBJ whole genome shotgun (WGS) entry which is preliminary data.</text>
</comment>
<reference evidence="2" key="1">
    <citation type="submission" date="2019-05" db="EMBL/GenBank/DDBJ databases">
        <title>Annotation for the trematode Fasciolopsis buski.</title>
        <authorList>
            <person name="Choi Y.-J."/>
        </authorList>
    </citation>
    <scope>NUCLEOTIDE SEQUENCE</scope>
    <source>
        <strain evidence="2">HT</strain>
        <tissue evidence="2">Whole worm</tissue>
    </source>
</reference>
<dbReference type="Gene3D" id="2.130.10.10">
    <property type="entry name" value="YVTN repeat-like/Quinoprotein amine dehydrogenase"/>
    <property type="match status" value="2"/>
</dbReference>
<accession>A0A8E0VK82</accession>
<dbReference type="GO" id="GO:0005739">
    <property type="term" value="C:mitochondrion"/>
    <property type="evidence" value="ECO:0007669"/>
    <property type="project" value="TreeGrafter"/>
</dbReference>
<dbReference type="OrthoDB" id="29306at2759"/>
<dbReference type="InterPro" id="IPR052651">
    <property type="entry name" value="WDR81"/>
</dbReference>
<dbReference type="GO" id="GO:0035973">
    <property type="term" value="P:aggrephagy"/>
    <property type="evidence" value="ECO:0007669"/>
    <property type="project" value="TreeGrafter"/>
</dbReference>
<dbReference type="InterPro" id="IPR036322">
    <property type="entry name" value="WD40_repeat_dom_sf"/>
</dbReference>
<dbReference type="Pfam" id="PF00400">
    <property type="entry name" value="WD40"/>
    <property type="match status" value="1"/>
</dbReference>
<dbReference type="Proteomes" id="UP000728185">
    <property type="component" value="Unassembled WGS sequence"/>
</dbReference>
<dbReference type="InterPro" id="IPR015943">
    <property type="entry name" value="WD40/YVTN_repeat-like_dom_sf"/>
</dbReference>
<dbReference type="PROSITE" id="PS50294">
    <property type="entry name" value="WD_REPEATS_REGION"/>
    <property type="match status" value="1"/>
</dbReference>
<proteinExistence type="predicted"/>
<evidence type="ECO:0000313" key="2">
    <source>
        <dbReference type="EMBL" id="KAA0194086.1"/>
    </source>
</evidence>